<gene>
    <name evidence="6" type="primary">alkA</name>
    <name evidence="6" type="ORF">SK3146_00512</name>
</gene>
<reference evidence="6" key="1">
    <citation type="submission" date="2018-02" db="EMBL/GenBank/DDBJ databases">
        <authorList>
            <person name="Kim S.-K."/>
            <person name="Jung H.-I."/>
            <person name="Lee S.-W."/>
        </authorList>
    </citation>
    <scope>NUCLEOTIDE SEQUENCE</scope>
    <source>
        <strain evidence="6">SK3146</strain>
    </source>
</reference>
<dbReference type="InterPro" id="IPR011257">
    <property type="entry name" value="DNA_glycosylase"/>
</dbReference>
<organism evidence="6 7">
    <name type="scientific">Paenibacillus konkukensis</name>
    <dbReference type="NCBI Taxonomy" id="2020716"/>
    <lineage>
        <taxon>Bacteria</taxon>
        <taxon>Bacillati</taxon>
        <taxon>Bacillota</taxon>
        <taxon>Bacilli</taxon>
        <taxon>Bacillales</taxon>
        <taxon>Paenibacillaceae</taxon>
        <taxon>Paenibacillus</taxon>
    </lineage>
</organism>
<dbReference type="SUPFAM" id="SSF48150">
    <property type="entry name" value="DNA-glycosylase"/>
    <property type="match status" value="1"/>
</dbReference>
<keyword evidence="4" id="KW-0234">DNA repair</keyword>
<dbReference type="PANTHER" id="PTHR43003">
    <property type="entry name" value="DNA-3-METHYLADENINE GLYCOSYLASE"/>
    <property type="match status" value="1"/>
</dbReference>
<dbReference type="PANTHER" id="PTHR43003:SF5">
    <property type="entry name" value="DNA-3-METHYLADENINE GLYCOSYLASE"/>
    <property type="match status" value="1"/>
</dbReference>
<evidence type="ECO:0000256" key="2">
    <source>
        <dbReference type="ARBA" id="ARBA00012000"/>
    </source>
</evidence>
<evidence type="ECO:0000313" key="7">
    <source>
        <dbReference type="Proteomes" id="UP001057134"/>
    </source>
</evidence>
<evidence type="ECO:0000256" key="1">
    <source>
        <dbReference type="ARBA" id="ARBA00000086"/>
    </source>
</evidence>
<keyword evidence="6" id="KW-0326">Glycosidase</keyword>
<name>A0ABY4RHM3_9BACL</name>
<accession>A0ABY4RHM3</accession>
<dbReference type="InterPro" id="IPR003265">
    <property type="entry name" value="HhH-GPD_domain"/>
</dbReference>
<dbReference type="InterPro" id="IPR051912">
    <property type="entry name" value="Alkylbase_DNA_Glycosylase/TA"/>
</dbReference>
<keyword evidence="3" id="KW-0227">DNA damage</keyword>
<evidence type="ECO:0000259" key="5">
    <source>
        <dbReference type="Pfam" id="PF00730"/>
    </source>
</evidence>
<dbReference type="EMBL" id="CP027059">
    <property type="protein sequence ID" value="UQZ81356.1"/>
    <property type="molecule type" value="Genomic_DNA"/>
</dbReference>
<dbReference type="Pfam" id="PF00730">
    <property type="entry name" value="HhH-GPD"/>
    <property type="match status" value="1"/>
</dbReference>
<reference evidence="6" key="2">
    <citation type="journal article" date="2021" name="J Anim Sci Technol">
        <title>Complete genome sequence of Paenibacillus konkukensis sp. nov. SK3146 as a potential probiotic strain.</title>
        <authorList>
            <person name="Jung H.I."/>
            <person name="Park S."/>
            <person name="Niu K.M."/>
            <person name="Lee S.W."/>
            <person name="Kothari D."/>
            <person name="Yi K.J."/>
            <person name="Kim S.K."/>
        </authorList>
    </citation>
    <scope>NUCLEOTIDE SEQUENCE</scope>
    <source>
        <strain evidence="6">SK3146</strain>
    </source>
</reference>
<keyword evidence="6" id="KW-0378">Hydrolase</keyword>
<proteinExistence type="predicted"/>
<sequence>MAPVATKYFSYSSEDVQYLAGVDEKLGAAMFRMGKVQRVVIPELFPALVHAIVAQLISAKSAQTVWERMQDQWDEITPQALAMLTADDIQRCGITMKKAVCIHTIAETVASGALNLDELYHLPDNEVIRKLTALHGIGMWTAEMMLIHCMERRDIVSWGDIAIRRGMKKLYGLDELTKAQFDRYRAVYSPLGSVASIYLWELSFE</sequence>
<keyword evidence="7" id="KW-1185">Reference proteome</keyword>
<dbReference type="CDD" id="cd00056">
    <property type="entry name" value="ENDO3c"/>
    <property type="match status" value="1"/>
</dbReference>
<feature type="domain" description="HhH-GPD" evidence="5">
    <location>
        <begin position="49"/>
        <end position="182"/>
    </location>
</feature>
<dbReference type="Proteomes" id="UP001057134">
    <property type="component" value="Chromosome"/>
</dbReference>
<comment type="catalytic activity">
    <reaction evidence="1">
        <text>Hydrolysis of alkylated DNA, releasing 3-methyladenine, 3-methylguanine, 7-methylguanine and 7-methyladenine.</text>
        <dbReference type="EC" id="3.2.2.21"/>
    </reaction>
</comment>
<evidence type="ECO:0000256" key="4">
    <source>
        <dbReference type="ARBA" id="ARBA00023204"/>
    </source>
</evidence>
<dbReference type="EC" id="3.2.2.21" evidence="2"/>
<evidence type="ECO:0000256" key="3">
    <source>
        <dbReference type="ARBA" id="ARBA00022763"/>
    </source>
</evidence>
<protein>
    <recommendedName>
        <fullName evidence="2">DNA-3-methyladenine glycosylase II</fullName>
        <ecNumber evidence="2">3.2.2.21</ecNumber>
    </recommendedName>
</protein>
<evidence type="ECO:0000313" key="6">
    <source>
        <dbReference type="EMBL" id="UQZ81356.1"/>
    </source>
</evidence>
<dbReference type="Gene3D" id="1.10.1670.40">
    <property type="match status" value="1"/>
</dbReference>
<dbReference type="RefSeq" id="WP_249863598.1">
    <property type="nucleotide sequence ID" value="NZ_CP027059.1"/>
</dbReference>
<dbReference type="GO" id="GO:0003905">
    <property type="term" value="F:alkylbase DNA N-glycosylase activity"/>
    <property type="evidence" value="ECO:0007669"/>
    <property type="project" value="UniProtKB-EC"/>
</dbReference>
<dbReference type="Gene3D" id="1.10.340.30">
    <property type="entry name" value="Hypothetical protein, domain 2"/>
    <property type="match status" value="1"/>
</dbReference>